<feature type="active site" description="Charge relay system" evidence="5 6">
    <location>
        <position position="182"/>
    </location>
</feature>
<comment type="caution">
    <text evidence="8">The sequence shown here is derived from an EMBL/GenBank/DDBJ whole genome shotgun (WGS) entry which is preliminary data.</text>
</comment>
<feature type="active site" description="Charge relay system" evidence="5 6">
    <location>
        <position position="391"/>
    </location>
</feature>
<keyword evidence="9" id="KW-1185">Reference proteome</keyword>
<dbReference type="InterPro" id="IPR034182">
    <property type="entry name" value="Kexin/furin"/>
</dbReference>
<keyword evidence="2 6" id="KW-0378">Hydrolase</keyword>
<dbReference type="EC" id="3.4.21.-" evidence="8"/>
<dbReference type="PROSITE" id="PS00138">
    <property type="entry name" value="SUBTILASE_SER"/>
    <property type="match status" value="1"/>
</dbReference>
<gene>
    <name evidence="8" type="ORF">MGAL_10B053091</name>
</gene>
<evidence type="ECO:0000259" key="7">
    <source>
        <dbReference type="Pfam" id="PF00082"/>
    </source>
</evidence>
<evidence type="ECO:0000256" key="3">
    <source>
        <dbReference type="ARBA" id="ARBA00022825"/>
    </source>
</evidence>
<proteinExistence type="inferred from homology"/>
<dbReference type="GO" id="GO:0000139">
    <property type="term" value="C:Golgi membrane"/>
    <property type="evidence" value="ECO:0007669"/>
    <property type="project" value="TreeGrafter"/>
</dbReference>
<keyword evidence="1 6" id="KW-0645">Protease</keyword>
<evidence type="ECO:0000256" key="4">
    <source>
        <dbReference type="ARBA" id="ARBA00023157"/>
    </source>
</evidence>
<dbReference type="CDD" id="cd04059">
    <property type="entry name" value="Peptidases_S8_Protein_convertases_Kexins_Furin-like"/>
    <property type="match status" value="1"/>
</dbReference>
<name>A0A8B6CGJ3_MYTGA</name>
<keyword evidence="4" id="KW-1015">Disulfide bond</keyword>
<dbReference type="Proteomes" id="UP000596742">
    <property type="component" value="Unassembled WGS sequence"/>
</dbReference>
<dbReference type="AlphaFoldDB" id="A0A8B6CGJ3"/>
<reference evidence="8" key="1">
    <citation type="submission" date="2018-11" db="EMBL/GenBank/DDBJ databases">
        <authorList>
            <person name="Alioto T."/>
            <person name="Alioto T."/>
        </authorList>
    </citation>
    <scope>NUCLEOTIDE SEQUENCE</scope>
</reference>
<dbReference type="PROSITE" id="PS00137">
    <property type="entry name" value="SUBTILASE_HIS"/>
    <property type="match status" value="1"/>
</dbReference>
<organism evidence="8 9">
    <name type="scientific">Mytilus galloprovincialis</name>
    <name type="common">Mediterranean mussel</name>
    <dbReference type="NCBI Taxonomy" id="29158"/>
    <lineage>
        <taxon>Eukaryota</taxon>
        <taxon>Metazoa</taxon>
        <taxon>Spiralia</taxon>
        <taxon>Lophotrochozoa</taxon>
        <taxon>Mollusca</taxon>
        <taxon>Bivalvia</taxon>
        <taxon>Autobranchia</taxon>
        <taxon>Pteriomorphia</taxon>
        <taxon>Mytilida</taxon>
        <taxon>Mytiloidea</taxon>
        <taxon>Mytilidae</taxon>
        <taxon>Mytilinae</taxon>
        <taxon>Mytilus</taxon>
    </lineage>
</organism>
<dbReference type="PROSITE" id="PS51892">
    <property type="entry name" value="SUBTILASE"/>
    <property type="match status" value="1"/>
</dbReference>
<sequence>METEYGRKLTIGERKFYKFKLRDSDGGHLPSTSRSDAKDTTIRALQTDSTVSIYRTKDTSIRALQTDSTVSIYRTKDTTIRALQIDSTVSIYRTKDTTIRALQTDSTVSIYRTKDTTIRALQTDSIIGYVGPQIRRHFYKKTLDEGWEKQWHLNGEIYPSMNVHKAWEAGYTGSDVVIAIVDDCIQTNHPDLRNNVDTVNDYDYISSDSNPFPTFSSDSHGTHIAGLIAAERDNGECVVGVAYNALLVGVRLIGDFAVTDFEQAQALSHYNSDVDIYTCSWGPEELIDFDSMDFLTSLTIAHNAKKGRSGKGIIYTWSAGNGGSNDNCNADGFTNSIYTIGVTALGIGKEADYAEVCAASLATVYGGIADSYLMTTSTLSRCTDEGIEGTSYSAPIVAGIIALALQAKYEMSQVLSFGILDADKMVTLSTNWTQVPAQETCKLPEQFNTK</sequence>
<evidence type="ECO:0000313" key="8">
    <source>
        <dbReference type="EMBL" id="VDI04950.1"/>
    </source>
</evidence>
<dbReference type="InterPro" id="IPR015500">
    <property type="entry name" value="Peptidase_S8_subtilisin-rel"/>
</dbReference>
<dbReference type="SUPFAM" id="SSF52743">
    <property type="entry name" value="Subtilisin-like"/>
    <property type="match status" value="1"/>
</dbReference>
<dbReference type="InterPro" id="IPR022398">
    <property type="entry name" value="Peptidase_S8_His-AS"/>
</dbReference>
<dbReference type="GO" id="GO:0016485">
    <property type="term" value="P:protein processing"/>
    <property type="evidence" value="ECO:0007669"/>
    <property type="project" value="TreeGrafter"/>
</dbReference>
<dbReference type="Gene3D" id="3.40.50.200">
    <property type="entry name" value="Peptidase S8/S53 domain"/>
    <property type="match status" value="1"/>
</dbReference>
<evidence type="ECO:0000256" key="1">
    <source>
        <dbReference type="ARBA" id="ARBA00022670"/>
    </source>
</evidence>
<feature type="domain" description="Peptidase S8/S53" evidence="7">
    <location>
        <begin position="173"/>
        <end position="412"/>
    </location>
</feature>
<dbReference type="Pfam" id="PF00082">
    <property type="entry name" value="Peptidase_S8"/>
    <property type="match status" value="1"/>
</dbReference>
<keyword evidence="3 6" id="KW-0720">Serine protease</keyword>
<evidence type="ECO:0000256" key="5">
    <source>
        <dbReference type="PIRSR" id="PIRSR615500-1"/>
    </source>
</evidence>
<evidence type="ECO:0000256" key="6">
    <source>
        <dbReference type="PROSITE-ProRule" id="PRU01240"/>
    </source>
</evidence>
<evidence type="ECO:0000256" key="2">
    <source>
        <dbReference type="ARBA" id="ARBA00022801"/>
    </source>
</evidence>
<protein>
    <submittedName>
        <fullName evidence="8">Serine protease</fullName>
        <ecNumber evidence="8">3.4.21.-</ecNumber>
    </submittedName>
</protein>
<comment type="similarity">
    <text evidence="6">Belongs to the peptidase S8 family.</text>
</comment>
<evidence type="ECO:0000313" key="9">
    <source>
        <dbReference type="Proteomes" id="UP000596742"/>
    </source>
</evidence>
<dbReference type="GO" id="GO:0004252">
    <property type="term" value="F:serine-type endopeptidase activity"/>
    <property type="evidence" value="ECO:0007669"/>
    <property type="project" value="UniProtKB-UniRule"/>
</dbReference>
<dbReference type="InterPro" id="IPR023828">
    <property type="entry name" value="Peptidase_S8_Ser-AS"/>
</dbReference>
<dbReference type="PANTHER" id="PTHR42884:SF23">
    <property type="entry name" value="FURIN-LIKE PROTEASE 2"/>
    <property type="match status" value="1"/>
</dbReference>
<dbReference type="PANTHER" id="PTHR42884">
    <property type="entry name" value="PROPROTEIN CONVERTASE SUBTILISIN/KEXIN-RELATED"/>
    <property type="match status" value="1"/>
</dbReference>
<dbReference type="EMBL" id="UYJE01001770">
    <property type="protein sequence ID" value="VDI04950.1"/>
    <property type="molecule type" value="Genomic_DNA"/>
</dbReference>
<dbReference type="OrthoDB" id="6130213at2759"/>
<dbReference type="InterPro" id="IPR036852">
    <property type="entry name" value="Peptidase_S8/S53_dom_sf"/>
</dbReference>
<dbReference type="GO" id="GO:0005802">
    <property type="term" value="C:trans-Golgi network"/>
    <property type="evidence" value="ECO:0007669"/>
    <property type="project" value="TreeGrafter"/>
</dbReference>
<feature type="active site" description="Charge relay system" evidence="5 6">
    <location>
        <position position="220"/>
    </location>
</feature>
<dbReference type="PRINTS" id="PR00723">
    <property type="entry name" value="SUBTILISIN"/>
</dbReference>
<accession>A0A8B6CGJ3</accession>
<dbReference type="InterPro" id="IPR000209">
    <property type="entry name" value="Peptidase_S8/S53_dom"/>
</dbReference>